<accession>A0ABX5LM24</accession>
<proteinExistence type="predicted"/>
<keyword evidence="2" id="KW-1185">Reference proteome</keyword>
<evidence type="ECO:0008006" key="3">
    <source>
        <dbReference type="Google" id="ProtNLM"/>
    </source>
</evidence>
<protein>
    <recommendedName>
        <fullName evidence="3">Phage tail protein</fullName>
    </recommendedName>
</protein>
<name>A0ABX5LM24_9BACT</name>
<organism evidence="1 2">
    <name type="scientific">Hallerella porci</name>
    <dbReference type="NCBI Taxonomy" id="1945871"/>
    <lineage>
        <taxon>Bacteria</taxon>
        <taxon>Pseudomonadati</taxon>
        <taxon>Fibrobacterota</taxon>
        <taxon>Fibrobacteria</taxon>
        <taxon>Fibrobacterales</taxon>
        <taxon>Fibrobacteraceae</taxon>
        <taxon>Hallerella</taxon>
    </lineage>
</organism>
<reference evidence="1 2" key="1">
    <citation type="submission" date="2018-05" db="EMBL/GenBank/DDBJ databases">
        <title>Animal gut microbial communities from fecal samples from Wisconsin, USA.</title>
        <authorList>
            <person name="Neumann A."/>
        </authorList>
    </citation>
    <scope>NUCLEOTIDE SEQUENCE [LARGE SCALE GENOMIC DNA]</scope>
    <source>
        <strain evidence="1 2">UWS4</strain>
    </source>
</reference>
<dbReference type="RefSeq" id="WP_109587467.1">
    <property type="nucleotide sequence ID" value="NZ_QGHD01000011.1"/>
</dbReference>
<gene>
    <name evidence="1" type="ORF">B0H50_11118</name>
</gene>
<evidence type="ECO:0000313" key="1">
    <source>
        <dbReference type="EMBL" id="PWL01144.1"/>
    </source>
</evidence>
<evidence type="ECO:0000313" key="2">
    <source>
        <dbReference type="Proteomes" id="UP000245523"/>
    </source>
</evidence>
<dbReference type="Proteomes" id="UP000245523">
    <property type="component" value="Unassembled WGS sequence"/>
</dbReference>
<dbReference type="EMBL" id="QGHD01000011">
    <property type="protein sequence ID" value="PWL01144.1"/>
    <property type="molecule type" value="Genomic_DNA"/>
</dbReference>
<comment type="caution">
    <text evidence="1">The sequence shown here is derived from an EMBL/GenBank/DDBJ whole genome shotgun (WGS) entry which is preliminary data.</text>
</comment>
<sequence length="146" mass="17306">MIEKFDSIYFEQIKNDIDLGELNSTTEFKGISSNFKITELPKFEYTTIYVQIEPTDKKQLNGYFYAGNKRVPLSGWNTIVKLSHQINIAPTFEIVMNDHRKIKLKWWAKKETPEWIEIKKTEKLLDKDFVEAIYEFDETPFVSKNL</sequence>